<dbReference type="EMBL" id="BSUN01000001">
    <property type="protein sequence ID" value="GMA35556.1"/>
    <property type="molecule type" value="Genomic_DNA"/>
</dbReference>
<gene>
    <name evidence="2" type="ORF">GCM10025876_17600</name>
</gene>
<feature type="domain" description="ChlI/MoxR AAA lid" evidence="1">
    <location>
        <begin position="2"/>
        <end position="64"/>
    </location>
</feature>
<comment type="caution">
    <text evidence="2">The sequence shown here is derived from an EMBL/GenBank/DDBJ whole genome shotgun (WGS) entry which is preliminary data.</text>
</comment>
<dbReference type="InterPro" id="IPR041628">
    <property type="entry name" value="ChlI/MoxR_AAA_lid"/>
</dbReference>
<proteinExistence type="predicted"/>
<evidence type="ECO:0000259" key="1">
    <source>
        <dbReference type="Pfam" id="PF17863"/>
    </source>
</evidence>
<name>A0ABQ6IDR3_9MICO</name>
<keyword evidence="3" id="KW-1185">Reference proteome</keyword>
<dbReference type="Proteomes" id="UP001157125">
    <property type="component" value="Unassembled WGS sequence"/>
</dbReference>
<protein>
    <recommendedName>
        <fullName evidence="1">ChlI/MoxR AAA lid domain-containing protein</fullName>
    </recommendedName>
</protein>
<dbReference type="Gene3D" id="1.10.8.80">
    <property type="entry name" value="Magnesium chelatase subunit I, C-Terminal domain"/>
    <property type="match status" value="1"/>
</dbReference>
<sequence length="79" mass="8433">MRLGVSVRGALALARGCRAWALGHGRTYVTPDDVKTLAEPVLAHRLILDPEAEFDGVTATAVIGQILLDTAPPSQQDLR</sequence>
<evidence type="ECO:0000313" key="3">
    <source>
        <dbReference type="Proteomes" id="UP001157125"/>
    </source>
</evidence>
<organism evidence="2 3">
    <name type="scientific">Demequina litorisediminis</name>
    <dbReference type="NCBI Taxonomy" id="1849022"/>
    <lineage>
        <taxon>Bacteria</taxon>
        <taxon>Bacillati</taxon>
        <taxon>Actinomycetota</taxon>
        <taxon>Actinomycetes</taxon>
        <taxon>Micrococcales</taxon>
        <taxon>Demequinaceae</taxon>
        <taxon>Demequina</taxon>
    </lineage>
</organism>
<reference evidence="3" key="1">
    <citation type="journal article" date="2019" name="Int. J. Syst. Evol. Microbiol.">
        <title>The Global Catalogue of Microorganisms (GCM) 10K type strain sequencing project: providing services to taxonomists for standard genome sequencing and annotation.</title>
        <authorList>
            <consortium name="The Broad Institute Genomics Platform"/>
            <consortium name="The Broad Institute Genome Sequencing Center for Infectious Disease"/>
            <person name="Wu L."/>
            <person name="Ma J."/>
        </authorList>
    </citation>
    <scope>NUCLEOTIDE SEQUENCE [LARGE SCALE GENOMIC DNA]</scope>
    <source>
        <strain evidence="3">NBRC 112299</strain>
    </source>
</reference>
<dbReference type="Pfam" id="PF17863">
    <property type="entry name" value="AAA_lid_2"/>
    <property type="match status" value="1"/>
</dbReference>
<evidence type="ECO:0000313" key="2">
    <source>
        <dbReference type="EMBL" id="GMA35556.1"/>
    </source>
</evidence>
<accession>A0ABQ6IDR3</accession>